<gene>
    <name evidence="1" type="ORF">LITE_LOCUS44741</name>
</gene>
<keyword evidence="2" id="KW-1185">Reference proteome</keyword>
<comment type="caution">
    <text evidence="1">The sequence shown here is derived from an EMBL/GenBank/DDBJ whole genome shotgun (WGS) entry which is preliminary data.</text>
</comment>
<reference evidence="1" key="1">
    <citation type="submission" date="2022-08" db="EMBL/GenBank/DDBJ databases">
        <authorList>
            <person name="Gutierrez-Valencia J."/>
        </authorList>
    </citation>
    <scope>NUCLEOTIDE SEQUENCE</scope>
</reference>
<evidence type="ECO:0000313" key="1">
    <source>
        <dbReference type="EMBL" id="CAI0548378.1"/>
    </source>
</evidence>
<evidence type="ECO:0000313" key="2">
    <source>
        <dbReference type="Proteomes" id="UP001154282"/>
    </source>
</evidence>
<dbReference type="Proteomes" id="UP001154282">
    <property type="component" value="Unassembled WGS sequence"/>
</dbReference>
<protein>
    <submittedName>
        <fullName evidence="1">Uncharacterized protein</fullName>
    </submittedName>
</protein>
<name>A0AAV0QT22_9ROSI</name>
<organism evidence="1 2">
    <name type="scientific">Linum tenue</name>
    <dbReference type="NCBI Taxonomy" id="586396"/>
    <lineage>
        <taxon>Eukaryota</taxon>
        <taxon>Viridiplantae</taxon>
        <taxon>Streptophyta</taxon>
        <taxon>Embryophyta</taxon>
        <taxon>Tracheophyta</taxon>
        <taxon>Spermatophyta</taxon>
        <taxon>Magnoliopsida</taxon>
        <taxon>eudicotyledons</taxon>
        <taxon>Gunneridae</taxon>
        <taxon>Pentapetalae</taxon>
        <taxon>rosids</taxon>
        <taxon>fabids</taxon>
        <taxon>Malpighiales</taxon>
        <taxon>Linaceae</taxon>
        <taxon>Linum</taxon>
    </lineage>
</organism>
<accession>A0AAV0QT22</accession>
<dbReference type="EMBL" id="CAMGYJ010000010">
    <property type="protein sequence ID" value="CAI0548378.1"/>
    <property type="molecule type" value="Genomic_DNA"/>
</dbReference>
<sequence>MLNGQFDEMVRLLQNRQQLPPLGERDGFHNIGTSNASLSFRLHHLLGSLVFETQFHLRLLSATVFEGSSHHLFDEMSTWRPLIHLHFQKD</sequence>
<dbReference type="AlphaFoldDB" id="A0AAV0QT22"/>
<proteinExistence type="predicted"/>